<proteinExistence type="predicted"/>
<evidence type="ECO:0000313" key="3">
    <source>
        <dbReference type="Proteomes" id="UP000597444"/>
    </source>
</evidence>
<dbReference type="Proteomes" id="UP000597444">
    <property type="component" value="Unassembled WGS sequence"/>
</dbReference>
<accession>A0A8J3N931</accession>
<protein>
    <submittedName>
        <fullName evidence="2">Uncharacterized protein</fullName>
    </submittedName>
</protein>
<dbReference type="EMBL" id="BNJK01000002">
    <property type="protein sequence ID" value="GHP00329.1"/>
    <property type="molecule type" value="Genomic_DNA"/>
</dbReference>
<dbReference type="AlphaFoldDB" id="A0A8J3N931"/>
<organism evidence="2 3">
    <name type="scientific">Reticulibacter mediterranei</name>
    <dbReference type="NCBI Taxonomy" id="2778369"/>
    <lineage>
        <taxon>Bacteria</taxon>
        <taxon>Bacillati</taxon>
        <taxon>Chloroflexota</taxon>
        <taxon>Ktedonobacteria</taxon>
        <taxon>Ktedonobacterales</taxon>
        <taxon>Reticulibacteraceae</taxon>
        <taxon>Reticulibacter</taxon>
    </lineage>
</organism>
<sequence>MGINHPSPEKAALQAGMYLPFLYIHSNVIRFFELQGESESKRESSSQKSLNSRVLTYSRK</sequence>
<feature type="region of interest" description="Disordered" evidence="1">
    <location>
        <begin position="37"/>
        <end position="60"/>
    </location>
</feature>
<reference evidence="2" key="1">
    <citation type="submission" date="2020-10" db="EMBL/GenBank/DDBJ databases">
        <title>Taxonomic study of unclassified bacteria belonging to the class Ktedonobacteria.</title>
        <authorList>
            <person name="Yabe S."/>
            <person name="Wang C.M."/>
            <person name="Zheng Y."/>
            <person name="Sakai Y."/>
            <person name="Cavaletti L."/>
            <person name="Monciardini P."/>
            <person name="Donadio S."/>
        </authorList>
    </citation>
    <scope>NUCLEOTIDE SEQUENCE</scope>
    <source>
        <strain evidence="2">ID150040</strain>
    </source>
</reference>
<gene>
    <name evidence="2" type="ORF">KSF_103760</name>
</gene>
<evidence type="ECO:0000313" key="2">
    <source>
        <dbReference type="EMBL" id="GHP00329.1"/>
    </source>
</evidence>
<evidence type="ECO:0000256" key="1">
    <source>
        <dbReference type="SAM" id="MobiDB-lite"/>
    </source>
</evidence>
<keyword evidence="3" id="KW-1185">Reference proteome</keyword>
<name>A0A8J3N931_9CHLR</name>
<comment type="caution">
    <text evidence="2">The sequence shown here is derived from an EMBL/GenBank/DDBJ whole genome shotgun (WGS) entry which is preliminary data.</text>
</comment>